<sequence length="51" mass="5786">MNRRKRPFNWLYLVQAEDLTTQSGSRLNEACKTCLWLGVSILLGVGFGQLT</sequence>
<name>A0A6I6J9L2_9BACT</name>
<evidence type="ECO:0000313" key="2">
    <source>
        <dbReference type="Proteomes" id="UP000428328"/>
    </source>
</evidence>
<reference evidence="1 2" key="1">
    <citation type="submission" date="2019-11" db="EMBL/GenBank/DDBJ databases">
        <authorList>
            <person name="Zheng R.K."/>
            <person name="Sun C.M."/>
        </authorList>
    </citation>
    <scope>NUCLEOTIDE SEQUENCE [LARGE SCALE GENOMIC DNA]</scope>
    <source>
        <strain evidence="1 2">SRB007</strain>
    </source>
</reference>
<keyword evidence="2" id="KW-1185">Reference proteome</keyword>
<gene>
    <name evidence="1" type="ORF">GM415_04970</name>
</gene>
<evidence type="ECO:0000313" key="1">
    <source>
        <dbReference type="EMBL" id="QGY39496.1"/>
    </source>
</evidence>
<dbReference type="KEGG" id="psel:GM415_04970"/>
<dbReference type="RefSeq" id="WP_158946722.1">
    <property type="nucleotide sequence ID" value="NZ_CP046400.1"/>
</dbReference>
<proteinExistence type="predicted"/>
<organism evidence="1 2">
    <name type="scientific">Pseudodesulfovibrio cashew</name>
    <dbReference type="NCBI Taxonomy" id="2678688"/>
    <lineage>
        <taxon>Bacteria</taxon>
        <taxon>Pseudomonadati</taxon>
        <taxon>Thermodesulfobacteriota</taxon>
        <taxon>Desulfovibrionia</taxon>
        <taxon>Desulfovibrionales</taxon>
        <taxon>Desulfovibrionaceae</taxon>
    </lineage>
</organism>
<dbReference type="EMBL" id="CP046400">
    <property type="protein sequence ID" value="QGY39496.1"/>
    <property type="molecule type" value="Genomic_DNA"/>
</dbReference>
<protein>
    <submittedName>
        <fullName evidence="1">Uncharacterized protein</fullName>
    </submittedName>
</protein>
<dbReference type="Proteomes" id="UP000428328">
    <property type="component" value="Chromosome"/>
</dbReference>
<accession>A0A6I6J9L2</accession>
<dbReference type="AlphaFoldDB" id="A0A6I6J9L2"/>